<evidence type="ECO:0000256" key="1">
    <source>
        <dbReference type="ARBA" id="ARBA00022729"/>
    </source>
</evidence>
<dbReference type="InterPro" id="IPR028974">
    <property type="entry name" value="TSP_type-3_rpt"/>
</dbReference>
<accession>A0A0K1PIC7</accession>
<evidence type="ECO:0000256" key="3">
    <source>
        <dbReference type="SAM" id="MobiDB-lite"/>
    </source>
</evidence>
<feature type="region of interest" description="Disordered" evidence="3">
    <location>
        <begin position="1"/>
        <end position="23"/>
    </location>
</feature>
<dbReference type="PATRIC" id="fig|1391653.3.peg.3814"/>
<dbReference type="Gene3D" id="2.40.10.10">
    <property type="entry name" value="Trypsin-like serine proteases"/>
    <property type="match status" value="1"/>
</dbReference>
<dbReference type="GO" id="GO:0005509">
    <property type="term" value="F:calcium ion binding"/>
    <property type="evidence" value="ECO:0007669"/>
    <property type="project" value="InterPro"/>
</dbReference>
<dbReference type="PROSITE" id="PS50240">
    <property type="entry name" value="TRYPSIN_DOM"/>
    <property type="match status" value="1"/>
</dbReference>
<dbReference type="SMART" id="SM00020">
    <property type="entry name" value="Tryp_SPc"/>
    <property type="match status" value="1"/>
</dbReference>
<dbReference type="GO" id="GO:0007155">
    <property type="term" value="P:cell adhesion"/>
    <property type="evidence" value="ECO:0007669"/>
    <property type="project" value="InterPro"/>
</dbReference>
<dbReference type="InterPro" id="IPR009003">
    <property type="entry name" value="Peptidase_S1_PA"/>
</dbReference>
<dbReference type="SUPFAM" id="SSF50494">
    <property type="entry name" value="Trypsin-like serine proteases"/>
    <property type="match status" value="1"/>
</dbReference>
<evidence type="ECO:0000256" key="2">
    <source>
        <dbReference type="ARBA" id="ARBA00022837"/>
    </source>
</evidence>
<dbReference type="GO" id="GO:0004252">
    <property type="term" value="F:serine-type endopeptidase activity"/>
    <property type="evidence" value="ECO:0007669"/>
    <property type="project" value="InterPro"/>
</dbReference>
<dbReference type="InterPro" id="IPR043504">
    <property type="entry name" value="Peptidase_S1_PA_chymotrypsin"/>
</dbReference>
<dbReference type="EMBL" id="CP012332">
    <property type="protein sequence ID" value="AKU93270.1"/>
    <property type="molecule type" value="Genomic_DNA"/>
</dbReference>
<dbReference type="Pfam" id="PF00089">
    <property type="entry name" value="Trypsin"/>
    <property type="match status" value="1"/>
</dbReference>
<dbReference type="KEGG" id="vin:AKJ08_3657"/>
<dbReference type="PANTHER" id="PTHR10199">
    <property type="entry name" value="THROMBOSPONDIN"/>
    <property type="match status" value="1"/>
</dbReference>
<keyword evidence="1" id="KW-0732">Signal</keyword>
<organism evidence="5 6">
    <name type="scientific">Vulgatibacter incomptus</name>
    <dbReference type="NCBI Taxonomy" id="1391653"/>
    <lineage>
        <taxon>Bacteria</taxon>
        <taxon>Pseudomonadati</taxon>
        <taxon>Myxococcota</taxon>
        <taxon>Myxococcia</taxon>
        <taxon>Myxococcales</taxon>
        <taxon>Cystobacterineae</taxon>
        <taxon>Vulgatibacteraceae</taxon>
        <taxon>Vulgatibacter</taxon>
    </lineage>
</organism>
<dbReference type="InterPro" id="IPR001254">
    <property type="entry name" value="Trypsin_dom"/>
</dbReference>
<protein>
    <recommendedName>
        <fullName evidence="4">Peptidase S1 domain-containing protein</fullName>
    </recommendedName>
</protein>
<evidence type="ECO:0000259" key="4">
    <source>
        <dbReference type="PROSITE" id="PS50240"/>
    </source>
</evidence>
<dbReference type="InterPro" id="IPR018114">
    <property type="entry name" value="TRYPSIN_HIS"/>
</dbReference>
<sequence>MIVDGQPTCLATSPHSSAPLRRRVPQTHPVVRSPIETADSNTSCSGTLVSRRHVVTAGHCTDGERVGRIRVRFAQAPDEWFYESDREIDRKVWSIKSPASRDGGGYDVALLTLDRNVPISIVKELPAYNIEDLRDFISANRAGGFVLAGYGASRNASGGVVYDDKRRFGTVKDVSAERRKCGKADRKGLTCLANSEIWAPYGGGRTTFDSGDTGGGLFLKDLSTGKFVLIGVASGYRNWQSLSRNKQVFSPLGKLDGQRADLIRYIPDGDGDGVPDEFDNCPTVKNPDQLDEDNDGIGDACDNCPPSRCVELGLDKLSCANHDQHDEDGDGWGDVCDVCPVTFDKPQTVSFGGSVGDACNRCPGMAFDYLPCLPGSTTCENARAGKCMFGLDKDNRPLPGRCSELQDRDEDGVPDACDLCPNDWDPTQSNANLAVEMDAGEPMLGDVCDPVPVFDFAQSDPRIFRYWVPSHGSGEDGIDMQEFDGHSWLGENETLTTRSFAQPTVFKHCSCFDRNGVALSEMDCVSTRSCRATLADQDGGGWKPLSMEELGSGVRFPASGLDLDFRAKEFGPYRFVWHSYEDVTRQNNPVESVSRDRFMQTHGVVASVVKRVNGVSASARDAGKSNLRTVLRMFDTPNYHFSQRQWTAGPCDFPNCLGYEDPRVKIWDPWEERIRDRIRPVVFDGSFVGLVRVDGYVLDGVDAVSTRVAELMATGEWRWFSSLEDPTILAKFGAPVGILVPREGAGAAFPIPLRMNAGQVDLDGEPEYDQGWGLVGAVQVSDEERGAFSALQGVLYLVGKGSDPGLRRYNLATQSAGFATWEIEPLGENLGIALDTIRNRLYLLQEEDGGKVVRLVAHDLSDGKQEVLLSVPRQKDLYTKTALALDSTGALILFASSPESGLEAWRYIPSGAGAKFAGKFAAEKIILYDEPRRSDLVPVWVENVRMEVLSLAPKLFSLSVPCTGL</sequence>
<dbReference type="SUPFAM" id="SSF103647">
    <property type="entry name" value="TSP type-3 repeat"/>
    <property type="match status" value="2"/>
</dbReference>
<name>A0A0K1PIC7_9BACT</name>
<keyword evidence="6" id="KW-1185">Reference proteome</keyword>
<dbReference type="AlphaFoldDB" id="A0A0K1PIC7"/>
<dbReference type="InterPro" id="IPR003367">
    <property type="entry name" value="Thrombospondin_3-like_rpt"/>
</dbReference>
<feature type="domain" description="Peptidase S1" evidence="4">
    <location>
        <begin position="2"/>
        <end position="266"/>
    </location>
</feature>
<proteinExistence type="predicted"/>
<dbReference type="Proteomes" id="UP000055590">
    <property type="component" value="Chromosome"/>
</dbReference>
<evidence type="ECO:0000313" key="5">
    <source>
        <dbReference type="EMBL" id="AKU93270.1"/>
    </source>
</evidence>
<dbReference type="PROSITE" id="PS00134">
    <property type="entry name" value="TRYPSIN_HIS"/>
    <property type="match status" value="1"/>
</dbReference>
<dbReference type="GO" id="GO:0006508">
    <property type="term" value="P:proteolysis"/>
    <property type="evidence" value="ECO:0007669"/>
    <property type="project" value="InterPro"/>
</dbReference>
<reference evidence="5 6" key="1">
    <citation type="submission" date="2015-08" db="EMBL/GenBank/DDBJ databases">
        <authorList>
            <person name="Babu N.S."/>
            <person name="Beckwith C.J."/>
            <person name="Beseler K.G."/>
            <person name="Brison A."/>
            <person name="Carone J.V."/>
            <person name="Caskin T.P."/>
            <person name="Diamond M."/>
            <person name="Durham M.E."/>
            <person name="Foxe J.M."/>
            <person name="Go M."/>
            <person name="Henderson B.A."/>
            <person name="Jones I.B."/>
            <person name="McGettigan J.A."/>
            <person name="Micheletti S.J."/>
            <person name="Nasrallah M.E."/>
            <person name="Ortiz D."/>
            <person name="Piller C.R."/>
            <person name="Privatt S.R."/>
            <person name="Schneider S.L."/>
            <person name="Sharp S."/>
            <person name="Smith T.C."/>
            <person name="Stanton J.D."/>
            <person name="Ullery H.E."/>
            <person name="Wilson R.J."/>
            <person name="Serrano M.G."/>
            <person name="Buck G."/>
            <person name="Lee V."/>
            <person name="Wang Y."/>
            <person name="Carvalho R."/>
            <person name="Voegtly L."/>
            <person name="Shi R."/>
            <person name="Duckworth R."/>
            <person name="Johnson A."/>
            <person name="Loviza R."/>
            <person name="Walstead R."/>
            <person name="Shah Z."/>
            <person name="Kiflezghi M."/>
            <person name="Wade K."/>
            <person name="Ball S.L."/>
            <person name="Bradley K.W."/>
            <person name="Asai D.J."/>
            <person name="Bowman C.A."/>
            <person name="Russell D.A."/>
            <person name="Pope W.H."/>
            <person name="Jacobs-Sera D."/>
            <person name="Hendrix R.W."/>
            <person name="Hatfull G.F."/>
        </authorList>
    </citation>
    <scope>NUCLEOTIDE SEQUENCE [LARGE SCALE GENOMIC DNA]</scope>
    <source>
        <strain evidence="5 6">DSM 27710</strain>
    </source>
</reference>
<dbReference type="Gene3D" id="4.10.1080.10">
    <property type="entry name" value="TSP type-3 repeat"/>
    <property type="match status" value="2"/>
</dbReference>
<keyword evidence="2" id="KW-0106">Calcium</keyword>
<gene>
    <name evidence="5" type="ORF">AKJ08_3657</name>
</gene>
<dbReference type="STRING" id="1391653.AKJ08_3657"/>
<evidence type="ECO:0000313" key="6">
    <source>
        <dbReference type="Proteomes" id="UP000055590"/>
    </source>
</evidence>
<dbReference type="Pfam" id="PF02412">
    <property type="entry name" value="TSP_3"/>
    <property type="match status" value="1"/>
</dbReference>